<proteinExistence type="predicted"/>
<dbReference type="RefSeq" id="WP_114309841.1">
    <property type="nucleotide sequence ID" value="NZ_QPJO01000003.1"/>
</dbReference>
<reference evidence="2 3" key="1">
    <citation type="submission" date="2018-07" db="EMBL/GenBank/DDBJ databases">
        <title>Genomic Encyclopedia of Type Strains, Phase III (KMG-III): the genomes of soil and plant-associated and newly described type strains.</title>
        <authorList>
            <person name="Whitman W."/>
        </authorList>
    </citation>
    <scope>NUCLEOTIDE SEQUENCE [LARGE SCALE GENOMIC DNA]</scope>
    <source>
        <strain evidence="2 3">CECT 7958</strain>
    </source>
</reference>
<dbReference type="EMBL" id="QPJO01000003">
    <property type="protein sequence ID" value="RCW91320.1"/>
    <property type="molecule type" value="Genomic_DNA"/>
</dbReference>
<evidence type="ECO:0000313" key="3">
    <source>
        <dbReference type="Proteomes" id="UP000253436"/>
    </source>
</evidence>
<name>A0A368ZDK2_9FLAO</name>
<keyword evidence="1" id="KW-0812">Transmembrane</keyword>
<gene>
    <name evidence="2" type="ORF">DFQ08_103147</name>
</gene>
<keyword evidence="1" id="KW-1133">Transmembrane helix</keyword>
<dbReference type="AlphaFoldDB" id="A0A368ZDK2"/>
<dbReference type="Proteomes" id="UP000253436">
    <property type="component" value="Unassembled WGS sequence"/>
</dbReference>
<evidence type="ECO:0000313" key="2">
    <source>
        <dbReference type="EMBL" id="RCW91320.1"/>
    </source>
</evidence>
<evidence type="ECO:0000256" key="1">
    <source>
        <dbReference type="SAM" id="Phobius"/>
    </source>
</evidence>
<protein>
    <submittedName>
        <fullName evidence="2">Uncharacterized protein</fullName>
    </submittedName>
</protein>
<sequence>MHKQLLIKAFEKAEEEIKTESVSPRAQLLSDFILEDSKAPYGERILRDNYNKIIHNSEEEIRLKKHVEVALSHYLGYSDYLDFIEKNKPPVKPDHSNLESKSTKPKLFYKPKLFLLLLLFLVIGFIIYHYTTRQRWMVWNENQYVEVQFEVDKHHLNQIKVYKEERIKLFKKITPTCDYLFFDKLGGVRLWYGKNKAKKIEYFTSLGLHPETGKTLKPITNYMINKYICK</sequence>
<accession>A0A368ZDK2</accession>
<feature type="transmembrane region" description="Helical" evidence="1">
    <location>
        <begin position="113"/>
        <end position="131"/>
    </location>
</feature>
<keyword evidence="3" id="KW-1185">Reference proteome</keyword>
<dbReference type="OrthoDB" id="1340494at2"/>
<comment type="caution">
    <text evidence="2">The sequence shown here is derived from an EMBL/GenBank/DDBJ whole genome shotgun (WGS) entry which is preliminary data.</text>
</comment>
<keyword evidence="1" id="KW-0472">Membrane</keyword>
<organism evidence="2 3">
    <name type="scientific">Winogradskyella arenosi</name>
    <dbReference type="NCBI Taxonomy" id="533325"/>
    <lineage>
        <taxon>Bacteria</taxon>
        <taxon>Pseudomonadati</taxon>
        <taxon>Bacteroidota</taxon>
        <taxon>Flavobacteriia</taxon>
        <taxon>Flavobacteriales</taxon>
        <taxon>Flavobacteriaceae</taxon>
        <taxon>Winogradskyella</taxon>
    </lineage>
</organism>